<dbReference type="InterPro" id="IPR050327">
    <property type="entry name" value="Proton-linked_MCT"/>
</dbReference>
<keyword evidence="2" id="KW-0472">Membrane</keyword>
<dbReference type="Pfam" id="PF07690">
    <property type="entry name" value="MFS_1"/>
    <property type="match status" value="2"/>
</dbReference>
<dbReference type="InterPro" id="IPR036259">
    <property type="entry name" value="MFS_trans_sf"/>
</dbReference>
<organism evidence="3 4">
    <name type="scientific">Folsomia candida</name>
    <name type="common">Springtail</name>
    <dbReference type="NCBI Taxonomy" id="158441"/>
    <lineage>
        <taxon>Eukaryota</taxon>
        <taxon>Metazoa</taxon>
        <taxon>Ecdysozoa</taxon>
        <taxon>Arthropoda</taxon>
        <taxon>Hexapoda</taxon>
        <taxon>Collembola</taxon>
        <taxon>Entomobryomorpha</taxon>
        <taxon>Isotomoidea</taxon>
        <taxon>Isotomidae</taxon>
        <taxon>Proisotominae</taxon>
        <taxon>Folsomia</taxon>
    </lineage>
</organism>
<evidence type="ECO:0000313" key="4">
    <source>
        <dbReference type="Proteomes" id="UP000198287"/>
    </source>
</evidence>
<keyword evidence="4" id="KW-1185">Reference proteome</keyword>
<name>A0A226E3W7_FOLCA</name>
<evidence type="ECO:0000313" key="3">
    <source>
        <dbReference type="EMBL" id="OXA51970.1"/>
    </source>
</evidence>
<keyword evidence="2" id="KW-0812">Transmembrane</keyword>
<dbReference type="OMA" id="PKALTIC"/>
<comment type="caution">
    <text evidence="3">The sequence shown here is derived from an EMBL/GenBank/DDBJ whole genome shotgun (WGS) entry which is preliminary data.</text>
</comment>
<dbReference type="Proteomes" id="UP000198287">
    <property type="component" value="Unassembled WGS sequence"/>
</dbReference>
<feature type="transmembrane region" description="Helical" evidence="2">
    <location>
        <begin position="658"/>
        <end position="676"/>
    </location>
</feature>
<protein>
    <submittedName>
        <fullName evidence="3">Monocarboxylate transporter 12</fullName>
    </submittedName>
</protein>
<feature type="transmembrane region" description="Helical" evidence="2">
    <location>
        <begin position="190"/>
        <end position="210"/>
    </location>
</feature>
<sequence length="873" mass="94496">MTFTVGSFEEETDSIGIGDEQSQNFSQRDCNNSSRPDNENIKARYNATSNRNDLEDGDDEGEIPGGTTMGEIVQDILETGVPAPPDGGWGWVIVGASFFLNLVMDGVTSTTGVLLPYIAETFEAGNGQVALAGSLLCGISLCVGPIVSGLTNKFGCRVVCVAGCISASLAFLLSSLSGSIVFLIMANGILGGFGFGLMFLPTIVCVSYYFESKRARATGIAVCGSGFGATSFAPLVSILIHLIGWRGVYLIYAALLGLCVICGLLMRPLVIQREETKRPLLMNLSSNDKRSQLRQSVNSDYATRTRFSNVNLEPGVQSGMNLDELVVTPTPRSHLNNIGPRPPSPIPIPLHSRLGKHRLSIEKAPRAMHEFDDEDDDDTGLQFRTHSVNQQAPPPTHRRRNLSGLSDGSIGEIMDDENLDDGMMDRPRSPNSSAQRFRSRLTTEGSESSIIPRIDSFTTGGSEFQHGIRRPSFLRAVPSSSHPFSSGSIYGSTQLSVNSFAMSRKAEEEYGYLLSRGELSDITGRAPNTFTPTPAIIRPMSRKDIFYSGSIINLPEFHSNPSFLSYRQSIINLASDESDNKFADVTKSRKPGISSLLRKKADGAFGHILSQMVDLSLLCNPVFLLLACSGVVGMLGFYLPFVYGIDYSIKQGVSPQDAAFLISIVGIMNTFGRVFFGLISDLPYINSLLLNNICILIMGFCVGALPFCVTYGLILTVYVIFGLALSGFVSLTSIILVDLLGLDKLTNAFGLLIFFRGIASVIGTPLAGALYDAYGNYTIPFLVGASFLILSSLFGFVVPLAQRYSKGKIILTPLKLPQEGMAYAGPVLEDIIEEEMENQGKVQECHERGDDGNVFDEENAGVQDETVKNLDNV</sequence>
<feature type="transmembrane region" description="Helical" evidence="2">
    <location>
        <begin position="217"/>
        <end position="243"/>
    </location>
</feature>
<dbReference type="OrthoDB" id="2213137at2759"/>
<accession>A0A226E3W7</accession>
<dbReference type="EMBL" id="LNIX01000007">
    <property type="protein sequence ID" value="OXA51970.1"/>
    <property type="molecule type" value="Genomic_DNA"/>
</dbReference>
<feature type="transmembrane region" description="Helical" evidence="2">
    <location>
        <begin position="777"/>
        <end position="801"/>
    </location>
</feature>
<feature type="transmembrane region" description="Helical" evidence="2">
    <location>
        <begin position="713"/>
        <end position="737"/>
    </location>
</feature>
<feature type="transmembrane region" description="Helical" evidence="2">
    <location>
        <begin position="131"/>
        <end position="151"/>
    </location>
</feature>
<feature type="compositionally biased region" description="Polar residues" evidence="1">
    <location>
        <begin position="20"/>
        <end position="35"/>
    </location>
</feature>
<feature type="compositionally biased region" description="Polar residues" evidence="1">
    <location>
        <begin position="429"/>
        <end position="447"/>
    </location>
</feature>
<feature type="transmembrane region" description="Helical" evidence="2">
    <location>
        <begin position="249"/>
        <end position="270"/>
    </location>
</feature>
<dbReference type="PANTHER" id="PTHR11360">
    <property type="entry name" value="MONOCARBOXYLATE TRANSPORTER"/>
    <property type="match status" value="1"/>
</dbReference>
<evidence type="ECO:0000256" key="1">
    <source>
        <dbReference type="SAM" id="MobiDB-lite"/>
    </source>
</evidence>
<feature type="transmembrane region" description="Helical" evidence="2">
    <location>
        <begin position="688"/>
        <end position="707"/>
    </location>
</feature>
<feature type="transmembrane region" description="Helical" evidence="2">
    <location>
        <begin position="158"/>
        <end position="184"/>
    </location>
</feature>
<feature type="transmembrane region" description="Helical" evidence="2">
    <location>
        <begin position="749"/>
        <end position="771"/>
    </location>
</feature>
<dbReference type="AlphaFoldDB" id="A0A226E3W7"/>
<feature type="compositionally biased region" description="Acidic residues" evidence="1">
    <location>
        <begin position="413"/>
        <end position="422"/>
    </location>
</feature>
<dbReference type="GO" id="GO:0008028">
    <property type="term" value="F:monocarboxylic acid transmembrane transporter activity"/>
    <property type="evidence" value="ECO:0007669"/>
    <property type="project" value="TreeGrafter"/>
</dbReference>
<proteinExistence type="predicted"/>
<keyword evidence="2" id="KW-1133">Transmembrane helix</keyword>
<evidence type="ECO:0000256" key="2">
    <source>
        <dbReference type="SAM" id="Phobius"/>
    </source>
</evidence>
<feature type="transmembrane region" description="Helical" evidence="2">
    <location>
        <begin position="617"/>
        <end position="638"/>
    </location>
</feature>
<feature type="region of interest" description="Disordered" evidence="1">
    <location>
        <begin position="1"/>
        <end position="65"/>
    </location>
</feature>
<dbReference type="SUPFAM" id="SSF103473">
    <property type="entry name" value="MFS general substrate transporter"/>
    <property type="match status" value="1"/>
</dbReference>
<reference evidence="3 4" key="1">
    <citation type="submission" date="2015-12" db="EMBL/GenBank/DDBJ databases">
        <title>The genome of Folsomia candida.</title>
        <authorList>
            <person name="Faddeeva A."/>
            <person name="Derks M.F."/>
            <person name="Anvar Y."/>
            <person name="Smit S."/>
            <person name="Van Straalen N."/>
            <person name="Roelofs D."/>
        </authorList>
    </citation>
    <scope>NUCLEOTIDE SEQUENCE [LARGE SCALE GENOMIC DNA]</scope>
    <source>
        <strain evidence="3 4">VU population</strain>
        <tissue evidence="3">Whole body</tissue>
    </source>
</reference>
<dbReference type="PANTHER" id="PTHR11360:SF286">
    <property type="entry name" value="GH22266P"/>
    <property type="match status" value="1"/>
</dbReference>
<dbReference type="Gene3D" id="1.20.1250.20">
    <property type="entry name" value="MFS general substrate transporter like domains"/>
    <property type="match status" value="2"/>
</dbReference>
<dbReference type="InterPro" id="IPR011701">
    <property type="entry name" value="MFS"/>
</dbReference>
<feature type="region of interest" description="Disordered" evidence="1">
    <location>
        <begin position="386"/>
        <end position="447"/>
    </location>
</feature>
<gene>
    <name evidence="3" type="ORF">Fcan01_12943</name>
</gene>